<dbReference type="EC" id="5.2.1.8" evidence="6"/>
<dbReference type="InterPro" id="IPR036944">
    <property type="entry name" value="PPIase_FKBP_N_sf"/>
</dbReference>
<keyword evidence="4 5" id="KW-0413">Isomerase</keyword>
<evidence type="ECO:0000256" key="6">
    <source>
        <dbReference type="RuleBase" id="RU003915"/>
    </source>
</evidence>
<evidence type="ECO:0000313" key="8">
    <source>
        <dbReference type="EMBL" id="QHP83763.1"/>
    </source>
</evidence>
<evidence type="ECO:0000256" key="1">
    <source>
        <dbReference type="ARBA" id="ARBA00000971"/>
    </source>
</evidence>
<dbReference type="Gene3D" id="3.10.50.40">
    <property type="match status" value="1"/>
</dbReference>
<accession>A0ABX6IRE3</accession>
<dbReference type="Gene3D" id="1.10.287.460">
    <property type="entry name" value="Peptidyl-prolyl cis-trans isomerase, FKBP-type, N-terminal domain"/>
    <property type="match status" value="1"/>
</dbReference>
<dbReference type="PROSITE" id="PS50059">
    <property type="entry name" value="FKBP_PPIASE"/>
    <property type="match status" value="1"/>
</dbReference>
<name>A0ABX6IRE3_9CHLA</name>
<dbReference type="PANTHER" id="PTHR43811:SF19">
    <property type="entry name" value="39 KDA FK506-BINDING NUCLEAR PROTEIN"/>
    <property type="match status" value="1"/>
</dbReference>
<evidence type="ECO:0000256" key="2">
    <source>
        <dbReference type="ARBA" id="ARBA00006577"/>
    </source>
</evidence>
<evidence type="ECO:0000259" key="7">
    <source>
        <dbReference type="PROSITE" id="PS50059"/>
    </source>
</evidence>
<dbReference type="Proteomes" id="UP000512184">
    <property type="component" value="Chromosome"/>
</dbReference>
<gene>
    <name evidence="8" type="primary">mip</name>
    <name evidence="8" type="ORF">Chls_888</name>
</gene>
<dbReference type="EMBL" id="CP035278">
    <property type="protein sequence ID" value="QHP83763.1"/>
    <property type="molecule type" value="Genomic_DNA"/>
</dbReference>
<dbReference type="Pfam" id="PF01346">
    <property type="entry name" value="FKBP_N"/>
    <property type="match status" value="1"/>
</dbReference>
<dbReference type="Pfam" id="PF00254">
    <property type="entry name" value="FKBP_C"/>
    <property type="match status" value="1"/>
</dbReference>
<protein>
    <recommendedName>
        <fullName evidence="6">Peptidyl-prolyl cis-trans isomerase</fullName>
        <ecNumber evidence="6">5.2.1.8</ecNumber>
    </recommendedName>
</protein>
<comment type="catalytic activity">
    <reaction evidence="1 5 6">
        <text>[protein]-peptidylproline (omega=180) = [protein]-peptidylproline (omega=0)</text>
        <dbReference type="Rhea" id="RHEA:16237"/>
        <dbReference type="Rhea" id="RHEA-COMP:10747"/>
        <dbReference type="Rhea" id="RHEA-COMP:10748"/>
        <dbReference type="ChEBI" id="CHEBI:83833"/>
        <dbReference type="ChEBI" id="CHEBI:83834"/>
        <dbReference type="EC" id="5.2.1.8"/>
    </reaction>
</comment>
<feature type="domain" description="PPIase FKBP-type" evidence="7">
    <location>
        <begin position="190"/>
        <end position="273"/>
    </location>
</feature>
<dbReference type="GO" id="GO:0003755">
    <property type="term" value="F:peptidyl-prolyl cis-trans isomerase activity"/>
    <property type="evidence" value="ECO:0007669"/>
    <property type="project" value="UniProtKB-EC"/>
</dbReference>
<reference evidence="8" key="1">
    <citation type="submission" date="2019-01" db="EMBL/GenBank/DDBJ databases">
        <title>Whole genome sequencing and annotation enables comparative genome analysis that reveals unique features of the Chlamydia suis R19 Genome.</title>
        <authorList>
            <person name="Dimond Z.E."/>
        </authorList>
    </citation>
    <scope>NUCLEOTIDE SEQUENCE [LARGE SCALE GENOMIC DNA]</scope>
    <source>
        <strain evidence="8">R19</strain>
    </source>
</reference>
<dbReference type="InterPro" id="IPR000774">
    <property type="entry name" value="PPIase_FKBP_N"/>
</dbReference>
<evidence type="ECO:0000313" key="9">
    <source>
        <dbReference type="Proteomes" id="UP000512184"/>
    </source>
</evidence>
<evidence type="ECO:0000256" key="4">
    <source>
        <dbReference type="ARBA" id="ARBA00023235"/>
    </source>
</evidence>
<dbReference type="InterPro" id="IPR001179">
    <property type="entry name" value="PPIase_FKBP_dom"/>
</dbReference>
<dbReference type="InterPro" id="IPR046357">
    <property type="entry name" value="PPIase_dom_sf"/>
</dbReference>
<sequence length="281" mass="31321">MRKWAFFLQRGTGAGFLLEKMVFKKARLRNRVQLRKKRMKNILSWMLMFAVALPIAGCDNRSGSQTSATEKSMVEDSVLTDSQKLSRTFGHLLARQLSRSEDFALDLAEVIAGMQSEIEGKSAPLTDSEYEIQMAAVQKASFEQKCSENLAAAELFLKENKDKEGVIELEPNKLQYRVVKEGTGRVLSGKPNALLHYTGSFINGKVFDTSEKNKEPILLPLTKVIPGFSQGMQGMREGEVRVLYIHPDLAYGTTGQLPPNSLLIFEVKLIEASDDNVSAIE</sequence>
<comment type="similarity">
    <text evidence="2 6">Belongs to the FKBP-type PPIase family.</text>
</comment>
<evidence type="ECO:0000256" key="3">
    <source>
        <dbReference type="ARBA" id="ARBA00023110"/>
    </source>
</evidence>
<keyword evidence="3 5" id="KW-0697">Rotamase</keyword>
<organism evidence="8 9">
    <name type="scientific">Chlamydia suis</name>
    <dbReference type="NCBI Taxonomy" id="83559"/>
    <lineage>
        <taxon>Bacteria</taxon>
        <taxon>Pseudomonadati</taxon>
        <taxon>Chlamydiota</taxon>
        <taxon>Chlamydiia</taxon>
        <taxon>Chlamydiales</taxon>
        <taxon>Chlamydiaceae</taxon>
        <taxon>Chlamydia/Chlamydophila group</taxon>
        <taxon>Chlamydia</taxon>
    </lineage>
</organism>
<dbReference type="PANTHER" id="PTHR43811">
    <property type="entry name" value="FKBP-TYPE PEPTIDYL-PROLYL CIS-TRANS ISOMERASE FKPA"/>
    <property type="match status" value="1"/>
</dbReference>
<proteinExistence type="inferred from homology"/>
<dbReference type="SUPFAM" id="SSF54534">
    <property type="entry name" value="FKBP-like"/>
    <property type="match status" value="1"/>
</dbReference>
<evidence type="ECO:0000256" key="5">
    <source>
        <dbReference type="PROSITE-ProRule" id="PRU00277"/>
    </source>
</evidence>
<keyword evidence="9" id="KW-1185">Reference proteome</keyword>